<dbReference type="Pfam" id="PF01063">
    <property type="entry name" value="Aminotran_4"/>
    <property type="match status" value="1"/>
</dbReference>
<dbReference type="RefSeq" id="WP_348029225.1">
    <property type="nucleotide sequence ID" value="NZ_CP129113.1"/>
</dbReference>
<dbReference type="SUPFAM" id="SSF56752">
    <property type="entry name" value="D-aminoacid aminotransferase-like PLP-dependent enzymes"/>
    <property type="match status" value="1"/>
</dbReference>
<dbReference type="EMBL" id="CP129113">
    <property type="protein sequence ID" value="WLV25436.1"/>
    <property type="molecule type" value="Genomic_DNA"/>
</dbReference>
<dbReference type="PANTHER" id="PTHR42743:SF11">
    <property type="entry name" value="AMINODEOXYCHORISMATE LYASE"/>
    <property type="match status" value="1"/>
</dbReference>
<evidence type="ECO:0000313" key="5">
    <source>
        <dbReference type="Proteomes" id="UP001180087"/>
    </source>
</evidence>
<proteinExistence type="inferred from homology"/>
<comment type="cofactor">
    <cofactor evidence="1">
        <name>pyridoxal 5'-phosphate</name>
        <dbReference type="ChEBI" id="CHEBI:597326"/>
    </cofactor>
</comment>
<evidence type="ECO:0000313" key="4">
    <source>
        <dbReference type="EMBL" id="WLV25436.1"/>
    </source>
</evidence>
<dbReference type="InterPro" id="IPR050571">
    <property type="entry name" value="Class-IV_PLP-Dep_Aminotrnsfr"/>
</dbReference>
<protein>
    <submittedName>
        <fullName evidence="4">Aminotransferase class IV</fullName>
    </submittedName>
</protein>
<comment type="similarity">
    <text evidence="2">Belongs to the class-IV pyridoxal-phosphate-dependent aminotransferase family.</text>
</comment>
<dbReference type="Gene3D" id="3.30.470.10">
    <property type="match status" value="1"/>
</dbReference>
<gene>
    <name evidence="4" type="ORF">QR721_04195</name>
</gene>
<dbReference type="InterPro" id="IPR036038">
    <property type="entry name" value="Aminotransferase-like"/>
</dbReference>
<evidence type="ECO:0000256" key="1">
    <source>
        <dbReference type="ARBA" id="ARBA00001933"/>
    </source>
</evidence>
<evidence type="ECO:0000256" key="2">
    <source>
        <dbReference type="ARBA" id="ARBA00009320"/>
    </source>
</evidence>
<dbReference type="Gene3D" id="3.20.10.10">
    <property type="entry name" value="D-amino Acid Aminotransferase, subunit A, domain 2"/>
    <property type="match status" value="1"/>
</dbReference>
<dbReference type="InterPro" id="IPR043132">
    <property type="entry name" value="BCAT-like_C"/>
</dbReference>
<reference evidence="4" key="1">
    <citation type="submission" date="2023-06" db="EMBL/GenBank/DDBJ databases">
        <title>A Treasure from Seagulls: Isolation and Description of Aciduricobacillus qingdaonensis gen. nov., sp. nov., a Rare Obligately Uric Acid-utilizing Member in the Family Bacillaceae.</title>
        <authorList>
            <person name="Liu W."/>
            <person name="Wang B."/>
        </authorList>
    </citation>
    <scope>NUCLEOTIDE SEQUENCE</scope>
    <source>
        <strain evidence="4">44XB</strain>
    </source>
</reference>
<keyword evidence="4" id="KW-0808">Transferase</keyword>
<keyword evidence="4" id="KW-0032">Aminotransferase</keyword>
<dbReference type="PANTHER" id="PTHR42743">
    <property type="entry name" value="AMINO-ACID AMINOTRANSFERASE"/>
    <property type="match status" value="1"/>
</dbReference>
<evidence type="ECO:0000256" key="3">
    <source>
        <dbReference type="ARBA" id="ARBA00022898"/>
    </source>
</evidence>
<keyword evidence="3" id="KW-0663">Pyridoxal phosphate</keyword>
<organism evidence="4 5">
    <name type="scientific">Aciduricibacillus chroicocephali</name>
    <dbReference type="NCBI Taxonomy" id="3054939"/>
    <lineage>
        <taxon>Bacteria</taxon>
        <taxon>Bacillati</taxon>
        <taxon>Bacillota</taxon>
        <taxon>Bacilli</taxon>
        <taxon>Bacillales</taxon>
        <taxon>Bacillaceae</taxon>
        <taxon>Aciduricibacillus</taxon>
    </lineage>
</organism>
<dbReference type="InterPro" id="IPR001544">
    <property type="entry name" value="Aminotrans_IV"/>
</dbReference>
<keyword evidence="5" id="KW-1185">Reference proteome</keyword>
<accession>A0ABY9KXC6</accession>
<dbReference type="Proteomes" id="UP001180087">
    <property type="component" value="Chromosome"/>
</dbReference>
<name>A0ABY9KXC6_9BACI</name>
<sequence length="202" mass="23475">METFKLLESFGLHDGDYLVLENHFERLAASASVFQYKLPLEEIKNELANIRADRPDRSWKVRLLLDKDGYCEWQTDEIFPIAEPVTADIASSPINSENVLLYHKTTNRYLYNKKKNKNIFDTLLWNENGEITEFTIGNIVVRLDGSLYTPPVRCGLLNGTLRRKLVSDGTVQERILHKEDIRNATDIWLVNSVRKWIRVHLS</sequence>
<dbReference type="GO" id="GO:0008483">
    <property type="term" value="F:transaminase activity"/>
    <property type="evidence" value="ECO:0007669"/>
    <property type="project" value="UniProtKB-KW"/>
</dbReference>
<dbReference type="InterPro" id="IPR043131">
    <property type="entry name" value="BCAT-like_N"/>
</dbReference>